<evidence type="ECO:0008006" key="5">
    <source>
        <dbReference type="Google" id="ProtNLM"/>
    </source>
</evidence>
<keyword evidence="1" id="KW-1133">Transmembrane helix</keyword>
<proteinExistence type="predicted"/>
<protein>
    <recommendedName>
        <fullName evidence="5">Fungal pheromone STE3G-protein-coupled receptor</fullName>
    </recommendedName>
</protein>
<dbReference type="Proteomes" id="UP000313359">
    <property type="component" value="Unassembled WGS sequence"/>
</dbReference>
<name>A0A5C2SQU4_9APHY</name>
<feature type="chain" id="PRO_5022735304" description="Fungal pheromone STE3G-protein-coupled receptor" evidence="2">
    <location>
        <begin position="29"/>
        <end position="398"/>
    </location>
</feature>
<evidence type="ECO:0000313" key="3">
    <source>
        <dbReference type="EMBL" id="RPD65708.1"/>
    </source>
</evidence>
<accession>A0A5C2SQU4</accession>
<evidence type="ECO:0000313" key="4">
    <source>
        <dbReference type="Proteomes" id="UP000313359"/>
    </source>
</evidence>
<feature type="transmembrane region" description="Helical" evidence="1">
    <location>
        <begin position="224"/>
        <end position="248"/>
    </location>
</feature>
<feature type="transmembrane region" description="Helical" evidence="1">
    <location>
        <begin position="274"/>
        <end position="295"/>
    </location>
</feature>
<sequence length="398" mass="43633">MAGQTLYVREWTPFLSLLYLLLATELHSESVLLRQTPQRQLRPLLHAFTMSPSSFPLGTAQLVALYMQAIFYGMALITVAYGLRVLLWSRDGHLKSKASINWIMVAATLAMFTIATMEVAFGFQHSLQAFVNYTGPGGPNAVFNDDDISSWVNVMMTADYAMQTFIGDGIMAYRCYVVYGGNWKIVVVPVLLWLAETACGWVIVYIEATLHTAATLNEERLVPFITSVLSLTLAMTTMTTGLIVYRILKINSAMASQSVTRVGGGHKLTHIARILIESGLIYTTSVVVFFCTFLANNNSQYPVSDVIVQLIPICFTLILIRVDQGVAIQTSTFQQSIVSKPITFALRPVNPVGVAASEGTVFPRSNVSGSRNLVDTCMIDGMGSNPDGWKAGQLDPMV</sequence>
<evidence type="ECO:0000256" key="1">
    <source>
        <dbReference type="SAM" id="Phobius"/>
    </source>
</evidence>
<feature type="transmembrane region" description="Helical" evidence="1">
    <location>
        <begin position="301"/>
        <end position="320"/>
    </location>
</feature>
<evidence type="ECO:0000256" key="2">
    <source>
        <dbReference type="SAM" id="SignalP"/>
    </source>
</evidence>
<keyword evidence="1" id="KW-0812">Transmembrane</keyword>
<dbReference type="AlphaFoldDB" id="A0A5C2SQU4"/>
<gene>
    <name evidence="3" type="ORF">L227DRAFT_540615</name>
</gene>
<dbReference type="EMBL" id="ML122252">
    <property type="protein sequence ID" value="RPD65708.1"/>
    <property type="molecule type" value="Genomic_DNA"/>
</dbReference>
<feature type="signal peptide" evidence="2">
    <location>
        <begin position="1"/>
        <end position="28"/>
    </location>
</feature>
<feature type="transmembrane region" description="Helical" evidence="1">
    <location>
        <begin position="63"/>
        <end position="87"/>
    </location>
</feature>
<reference evidence="3" key="1">
    <citation type="journal article" date="2018" name="Genome Biol. Evol.">
        <title>Genomics and development of Lentinus tigrinus, a white-rot wood-decaying mushroom with dimorphic fruiting bodies.</title>
        <authorList>
            <person name="Wu B."/>
            <person name="Xu Z."/>
            <person name="Knudson A."/>
            <person name="Carlson A."/>
            <person name="Chen N."/>
            <person name="Kovaka S."/>
            <person name="LaButti K."/>
            <person name="Lipzen A."/>
            <person name="Pennachio C."/>
            <person name="Riley R."/>
            <person name="Schakwitz W."/>
            <person name="Umezawa K."/>
            <person name="Ohm R.A."/>
            <person name="Grigoriev I.V."/>
            <person name="Nagy L.G."/>
            <person name="Gibbons J."/>
            <person name="Hibbett D."/>
        </authorList>
    </citation>
    <scope>NUCLEOTIDE SEQUENCE [LARGE SCALE GENOMIC DNA]</scope>
    <source>
        <strain evidence="3">ALCF2SS1-6</strain>
    </source>
</reference>
<dbReference type="OrthoDB" id="3269446at2759"/>
<feature type="transmembrane region" description="Helical" evidence="1">
    <location>
        <begin position="160"/>
        <end position="179"/>
    </location>
</feature>
<feature type="transmembrane region" description="Helical" evidence="1">
    <location>
        <begin position="186"/>
        <end position="204"/>
    </location>
</feature>
<keyword evidence="1" id="KW-0472">Membrane</keyword>
<keyword evidence="2" id="KW-0732">Signal</keyword>
<feature type="transmembrane region" description="Helical" evidence="1">
    <location>
        <begin position="99"/>
        <end position="123"/>
    </location>
</feature>
<organism evidence="3 4">
    <name type="scientific">Lentinus tigrinus ALCF2SS1-6</name>
    <dbReference type="NCBI Taxonomy" id="1328759"/>
    <lineage>
        <taxon>Eukaryota</taxon>
        <taxon>Fungi</taxon>
        <taxon>Dikarya</taxon>
        <taxon>Basidiomycota</taxon>
        <taxon>Agaricomycotina</taxon>
        <taxon>Agaricomycetes</taxon>
        <taxon>Polyporales</taxon>
        <taxon>Polyporaceae</taxon>
        <taxon>Lentinus</taxon>
    </lineage>
</organism>
<keyword evidence="4" id="KW-1185">Reference proteome</keyword>